<protein>
    <submittedName>
        <fullName evidence="3">ATP-binding protein</fullName>
    </submittedName>
</protein>
<sequence>MGWAVIEMCETFVNLDIVVPSQTRYLRLVGAIAEQLAKELDVEEDTRETLAFHLNLALTEAVANAIQYSSAAKSTDSVRICFSVDDAYLSVRVFDHGGGFDLAALPSPEFDELRERGRGIFFIRSVMDSVQYHKTDSGNVLEMRKKIA</sequence>
<proteinExistence type="predicted"/>
<dbReference type="InterPro" id="IPR003594">
    <property type="entry name" value="HATPase_dom"/>
</dbReference>
<dbReference type="InterPro" id="IPR050267">
    <property type="entry name" value="Anti-sigma-factor_SerPK"/>
</dbReference>
<evidence type="ECO:0000313" key="3">
    <source>
        <dbReference type="EMBL" id="QGM95558.1"/>
    </source>
</evidence>
<dbReference type="SUPFAM" id="SSF55874">
    <property type="entry name" value="ATPase domain of HSP90 chaperone/DNA topoisomerase II/histidine kinase"/>
    <property type="match status" value="1"/>
</dbReference>
<dbReference type="EMBL" id="CP044328">
    <property type="protein sequence ID" value="QGM95558.1"/>
    <property type="molecule type" value="Genomic_DNA"/>
</dbReference>
<dbReference type="CDD" id="cd16936">
    <property type="entry name" value="HATPase_RsbW-like"/>
    <property type="match status" value="1"/>
</dbReference>
<accession>A0ABX6EL73</accession>
<name>A0ABX6EL73_9HYPH</name>
<dbReference type="Gene3D" id="3.30.565.10">
    <property type="entry name" value="Histidine kinase-like ATPase, C-terminal domain"/>
    <property type="match status" value="1"/>
</dbReference>
<feature type="domain" description="Histidine kinase/HSP90-like ATPase" evidence="2">
    <location>
        <begin position="20"/>
        <end position="145"/>
    </location>
</feature>
<keyword evidence="3" id="KW-0547">Nucleotide-binding</keyword>
<keyword evidence="3" id="KW-0067">ATP-binding</keyword>
<keyword evidence="1" id="KW-0808">Transferase</keyword>
<gene>
    <name evidence="3" type="ORF">F7D13_05350</name>
</gene>
<dbReference type="Pfam" id="PF13581">
    <property type="entry name" value="HATPase_c_2"/>
    <property type="match status" value="1"/>
</dbReference>
<dbReference type="PANTHER" id="PTHR35526:SF3">
    <property type="entry name" value="ANTI-SIGMA-F FACTOR RSBW"/>
    <property type="match status" value="1"/>
</dbReference>
<organism evidence="3 4">
    <name type="scientific">Methylocystis rosea</name>
    <dbReference type="NCBI Taxonomy" id="173366"/>
    <lineage>
        <taxon>Bacteria</taxon>
        <taxon>Pseudomonadati</taxon>
        <taxon>Pseudomonadota</taxon>
        <taxon>Alphaproteobacteria</taxon>
        <taxon>Hyphomicrobiales</taxon>
        <taxon>Methylocystaceae</taxon>
        <taxon>Methylocystis</taxon>
    </lineage>
</organism>
<keyword evidence="1" id="KW-0723">Serine/threonine-protein kinase</keyword>
<reference evidence="3 4" key="2">
    <citation type="journal article" date="2021" name="AMB Express">
        <title>Isolation and characterisation of Methylocystis spp. for poly-3-hydroxybutyrate production using waste methane feedstocks.</title>
        <authorList>
            <person name="Rumah B.L."/>
            <person name="Stead C.E."/>
            <person name="Claxton Stevens B.H."/>
            <person name="Minton N.P."/>
            <person name="Grosse-Honebrink A."/>
            <person name="Zhang Y."/>
        </authorList>
    </citation>
    <scope>NUCLEOTIDE SEQUENCE [LARGE SCALE GENOMIC DNA]</scope>
    <source>
        <strain evidence="3 4">BRCS1</strain>
    </source>
</reference>
<evidence type="ECO:0000313" key="4">
    <source>
        <dbReference type="Proteomes" id="UP000424673"/>
    </source>
</evidence>
<dbReference type="InterPro" id="IPR036890">
    <property type="entry name" value="HATPase_C_sf"/>
</dbReference>
<dbReference type="GO" id="GO:0005524">
    <property type="term" value="F:ATP binding"/>
    <property type="evidence" value="ECO:0007669"/>
    <property type="project" value="UniProtKB-KW"/>
</dbReference>
<evidence type="ECO:0000259" key="2">
    <source>
        <dbReference type="Pfam" id="PF13581"/>
    </source>
</evidence>
<evidence type="ECO:0000256" key="1">
    <source>
        <dbReference type="ARBA" id="ARBA00022527"/>
    </source>
</evidence>
<keyword evidence="4" id="KW-1185">Reference proteome</keyword>
<dbReference type="PANTHER" id="PTHR35526">
    <property type="entry name" value="ANTI-SIGMA-F FACTOR RSBW-RELATED"/>
    <property type="match status" value="1"/>
</dbReference>
<dbReference type="Proteomes" id="UP000424673">
    <property type="component" value="Chromosome"/>
</dbReference>
<reference evidence="4" key="1">
    <citation type="submission" date="2019-09" db="EMBL/GenBank/DDBJ databases">
        <title>Isolation and complete genome sequencing of Methylocystis species.</title>
        <authorList>
            <person name="Rumah B.L."/>
            <person name="Stead C.E."/>
            <person name="Stevens B.C."/>
            <person name="Minton N.P."/>
            <person name="Grosse-Honebrink A."/>
            <person name="Zhang Y."/>
        </authorList>
    </citation>
    <scope>NUCLEOTIDE SEQUENCE [LARGE SCALE GENOMIC DNA]</scope>
    <source>
        <strain evidence="4">BRCS1</strain>
    </source>
</reference>
<keyword evidence="1" id="KW-0418">Kinase</keyword>